<evidence type="ECO:0000313" key="2">
    <source>
        <dbReference type="Proteomes" id="UP000001542"/>
    </source>
</evidence>
<dbReference type="InParanoid" id="A2E910"/>
<keyword evidence="2" id="KW-1185">Reference proteome</keyword>
<dbReference type="SMR" id="A2E910"/>
<name>A2E910_TRIV3</name>
<dbReference type="RefSeq" id="XP_001323117.1">
    <property type="nucleotide sequence ID" value="XM_001323082.1"/>
</dbReference>
<reference evidence="1" key="1">
    <citation type="submission" date="2006-10" db="EMBL/GenBank/DDBJ databases">
        <authorList>
            <person name="Amadeo P."/>
            <person name="Zhao Q."/>
            <person name="Wortman J."/>
            <person name="Fraser-Liggett C."/>
            <person name="Carlton J."/>
        </authorList>
    </citation>
    <scope>NUCLEOTIDE SEQUENCE</scope>
    <source>
        <strain evidence="1">G3</strain>
    </source>
</reference>
<accession>A2E910</accession>
<sequence length="118" mass="13896">MFHPLSTSKALKMLNSPQKRCQSGFITSYDSNSSLNLKKLIQRNQMQRQTTSQLKKMYDELLNRYKLELDHNKTLQDERYEIIERINRIRQKTSYIEQNIAHSAHQNSSSYDSNNVAA</sequence>
<dbReference type="Proteomes" id="UP000001542">
    <property type="component" value="Unassembled WGS sequence"/>
</dbReference>
<evidence type="ECO:0000313" key="1">
    <source>
        <dbReference type="EMBL" id="EAY10894.1"/>
    </source>
</evidence>
<dbReference type="VEuPathDB" id="TrichDB:TVAGG3_1075370"/>
<protein>
    <submittedName>
        <fullName evidence="1">Uncharacterized protein</fullName>
    </submittedName>
</protein>
<dbReference type="EMBL" id="DS113330">
    <property type="protein sequence ID" value="EAY10894.1"/>
    <property type="molecule type" value="Genomic_DNA"/>
</dbReference>
<dbReference type="AlphaFoldDB" id="A2E910"/>
<organism evidence="1 2">
    <name type="scientific">Trichomonas vaginalis (strain ATCC PRA-98 / G3)</name>
    <dbReference type="NCBI Taxonomy" id="412133"/>
    <lineage>
        <taxon>Eukaryota</taxon>
        <taxon>Metamonada</taxon>
        <taxon>Parabasalia</taxon>
        <taxon>Trichomonadida</taxon>
        <taxon>Trichomonadidae</taxon>
        <taxon>Trichomonas</taxon>
    </lineage>
</organism>
<gene>
    <name evidence="1" type="ORF">TVAG_012600</name>
</gene>
<dbReference type="VEuPathDB" id="TrichDB:TVAG_012600"/>
<reference evidence="1" key="2">
    <citation type="journal article" date="2007" name="Science">
        <title>Draft genome sequence of the sexually transmitted pathogen Trichomonas vaginalis.</title>
        <authorList>
            <person name="Carlton J.M."/>
            <person name="Hirt R.P."/>
            <person name="Silva J.C."/>
            <person name="Delcher A.L."/>
            <person name="Schatz M."/>
            <person name="Zhao Q."/>
            <person name="Wortman J.R."/>
            <person name="Bidwell S.L."/>
            <person name="Alsmark U.C.M."/>
            <person name="Besteiro S."/>
            <person name="Sicheritz-Ponten T."/>
            <person name="Noel C.J."/>
            <person name="Dacks J.B."/>
            <person name="Foster P.G."/>
            <person name="Simillion C."/>
            <person name="Van de Peer Y."/>
            <person name="Miranda-Saavedra D."/>
            <person name="Barton G.J."/>
            <person name="Westrop G.D."/>
            <person name="Mueller S."/>
            <person name="Dessi D."/>
            <person name="Fiori P.L."/>
            <person name="Ren Q."/>
            <person name="Paulsen I."/>
            <person name="Zhang H."/>
            <person name="Bastida-Corcuera F.D."/>
            <person name="Simoes-Barbosa A."/>
            <person name="Brown M.T."/>
            <person name="Hayes R.D."/>
            <person name="Mukherjee M."/>
            <person name="Okumura C.Y."/>
            <person name="Schneider R."/>
            <person name="Smith A.J."/>
            <person name="Vanacova S."/>
            <person name="Villalvazo M."/>
            <person name="Haas B.J."/>
            <person name="Pertea M."/>
            <person name="Feldblyum T.V."/>
            <person name="Utterback T.R."/>
            <person name="Shu C.L."/>
            <person name="Osoegawa K."/>
            <person name="de Jong P.J."/>
            <person name="Hrdy I."/>
            <person name="Horvathova L."/>
            <person name="Zubacova Z."/>
            <person name="Dolezal P."/>
            <person name="Malik S.B."/>
            <person name="Logsdon J.M. Jr."/>
            <person name="Henze K."/>
            <person name="Gupta A."/>
            <person name="Wang C.C."/>
            <person name="Dunne R.L."/>
            <person name="Upcroft J.A."/>
            <person name="Upcroft P."/>
            <person name="White O."/>
            <person name="Salzberg S.L."/>
            <person name="Tang P."/>
            <person name="Chiu C.-H."/>
            <person name="Lee Y.-S."/>
            <person name="Embley T.M."/>
            <person name="Coombs G.H."/>
            <person name="Mottram J.C."/>
            <person name="Tachezy J."/>
            <person name="Fraser-Liggett C.M."/>
            <person name="Johnson P.J."/>
        </authorList>
    </citation>
    <scope>NUCLEOTIDE SEQUENCE [LARGE SCALE GENOMIC DNA]</scope>
    <source>
        <strain evidence="1">G3</strain>
    </source>
</reference>
<dbReference type="KEGG" id="tva:4768831"/>
<proteinExistence type="predicted"/>